<dbReference type="NCBIfam" id="NF004014">
    <property type="entry name" value="PRK05477.1-4"/>
    <property type="match status" value="1"/>
</dbReference>
<comment type="similarity">
    <text evidence="1">Belongs to the GatB/GatE family. GatB subfamily.</text>
</comment>
<protein>
    <recommendedName>
        <fullName evidence="10">Asn/Gln amidotransferase domain-containing protein</fullName>
    </recommendedName>
</protein>
<keyword evidence="4" id="KW-0547">Nucleotide-binding</keyword>
<evidence type="ECO:0000313" key="11">
    <source>
        <dbReference type="EMBL" id="KKO07521.1"/>
    </source>
</evidence>
<evidence type="ECO:0000256" key="7">
    <source>
        <dbReference type="ARBA" id="ARBA00024799"/>
    </source>
</evidence>
<dbReference type="InterPro" id="IPR014746">
    <property type="entry name" value="Gln_synth/guanido_kin_cat_dom"/>
</dbReference>
<name>A0A0F9VQZ1_9ZZZZ</name>
<proteinExistence type="inferred from homology"/>
<evidence type="ECO:0000256" key="5">
    <source>
        <dbReference type="ARBA" id="ARBA00022840"/>
    </source>
</evidence>
<gene>
    <name evidence="11" type="ORF">LCGC14_0054770</name>
</gene>
<dbReference type="HAMAP" id="MF_00121">
    <property type="entry name" value="GatB"/>
    <property type="match status" value="1"/>
</dbReference>
<dbReference type="NCBIfam" id="NF004012">
    <property type="entry name" value="PRK05477.1-2"/>
    <property type="match status" value="1"/>
</dbReference>
<comment type="caution">
    <text evidence="11">The sequence shown here is derived from an EMBL/GenBank/DDBJ whole genome shotgun (WGS) entry which is preliminary data.</text>
</comment>
<evidence type="ECO:0000256" key="3">
    <source>
        <dbReference type="ARBA" id="ARBA00022598"/>
    </source>
</evidence>
<evidence type="ECO:0000256" key="8">
    <source>
        <dbReference type="ARBA" id="ARBA00047380"/>
    </source>
</evidence>
<dbReference type="InterPro" id="IPR017958">
    <property type="entry name" value="Gln-tRNA_amidoTrfase_suB_CS"/>
</dbReference>
<organism evidence="11">
    <name type="scientific">marine sediment metagenome</name>
    <dbReference type="NCBI Taxonomy" id="412755"/>
    <lineage>
        <taxon>unclassified sequences</taxon>
        <taxon>metagenomes</taxon>
        <taxon>ecological metagenomes</taxon>
    </lineage>
</organism>
<evidence type="ECO:0000256" key="4">
    <source>
        <dbReference type="ARBA" id="ARBA00022741"/>
    </source>
</evidence>
<feature type="domain" description="Asn/Gln amidotransferase" evidence="10">
    <location>
        <begin position="328"/>
        <end position="480"/>
    </location>
</feature>
<comment type="catalytic activity">
    <reaction evidence="8">
        <text>L-aspartyl-tRNA(Asn) + L-glutamine + ATP + H2O = L-asparaginyl-tRNA(Asn) + L-glutamate + ADP + phosphate + 2 H(+)</text>
        <dbReference type="Rhea" id="RHEA:14513"/>
        <dbReference type="Rhea" id="RHEA-COMP:9674"/>
        <dbReference type="Rhea" id="RHEA-COMP:9677"/>
        <dbReference type="ChEBI" id="CHEBI:15377"/>
        <dbReference type="ChEBI" id="CHEBI:15378"/>
        <dbReference type="ChEBI" id="CHEBI:29985"/>
        <dbReference type="ChEBI" id="CHEBI:30616"/>
        <dbReference type="ChEBI" id="CHEBI:43474"/>
        <dbReference type="ChEBI" id="CHEBI:58359"/>
        <dbReference type="ChEBI" id="CHEBI:78515"/>
        <dbReference type="ChEBI" id="CHEBI:78516"/>
        <dbReference type="ChEBI" id="CHEBI:456216"/>
    </reaction>
</comment>
<dbReference type="Gene3D" id="1.10.10.410">
    <property type="match status" value="1"/>
</dbReference>
<dbReference type="InterPro" id="IPR042114">
    <property type="entry name" value="GatB_C_1"/>
</dbReference>
<dbReference type="Gene3D" id="1.10.150.380">
    <property type="entry name" value="GatB domain, N-terminal subdomain"/>
    <property type="match status" value="1"/>
</dbReference>
<accession>A0A0F9VQZ1</accession>
<dbReference type="PANTHER" id="PTHR11659">
    <property type="entry name" value="GLUTAMYL-TRNA GLN AMIDOTRANSFERASE SUBUNIT B MITOCHONDRIAL AND PROKARYOTIC PET112-RELATED"/>
    <property type="match status" value="1"/>
</dbReference>
<dbReference type="InterPro" id="IPR023168">
    <property type="entry name" value="GatB_Yqey_C_2"/>
</dbReference>
<keyword evidence="6" id="KW-0648">Protein biosynthesis</keyword>
<dbReference type="InterPro" id="IPR017959">
    <property type="entry name" value="Asn/Gln-tRNA_amidoTrfase_suB/E"/>
</dbReference>
<dbReference type="GO" id="GO:0006412">
    <property type="term" value="P:translation"/>
    <property type="evidence" value="ECO:0007669"/>
    <property type="project" value="UniProtKB-KW"/>
</dbReference>
<dbReference type="SUPFAM" id="SSF89095">
    <property type="entry name" value="GatB/YqeY motif"/>
    <property type="match status" value="1"/>
</dbReference>
<dbReference type="Pfam" id="PF02637">
    <property type="entry name" value="GatB_Yqey"/>
    <property type="match status" value="1"/>
</dbReference>
<dbReference type="Pfam" id="PF02934">
    <property type="entry name" value="GatB_N"/>
    <property type="match status" value="1"/>
</dbReference>
<dbReference type="FunFam" id="1.10.10.410:FF:000001">
    <property type="entry name" value="Aspartyl/glutamyl-tRNA(Asn/Gln) amidotransferase subunit B"/>
    <property type="match status" value="1"/>
</dbReference>
<dbReference type="InterPro" id="IPR004413">
    <property type="entry name" value="GatB"/>
</dbReference>
<dbReference type="PANTHER" id="PTHR11659:SF0">
    <property type="entry name" value="GLUTAMYL-TRNA(GLN) AMIDOTRANSFERASE SUBUNIT B, MITOCHONDRIAL"/>
    <property type="match status" value="1"/>
</dbReference>
<evidence type="ECO:0000256" key="9">
    <source>
        <dbReference type="ARBA" id="ARBA00047913"/>
    </source>
</evidence>
<dbReference type="FunFam" id="1.10.150.380:FF:000001">
    <property type="entry name" value="Aspartyl/glutamyl-tRNA(Asn/Gln) amidotransferase subunit B"/>
    <property type="match status" value="1"/>
</dbReference>
<dbReference type="InterPro" id="IPR003789">
    <property type="entry name" value="Asn/Gln_tRNA_amidoTrase-B-like"/>
</dbReference>
<dbReference type="AlphaFoldDB" id="A0A0F9VQZ1"/>
<evidence type="ECO:0000256" key="2">
    <source>
        <dbReference type="ARBA" id="ARBA00011123"/>
    </source>
</evidence>
<dbReference type="GO" id="GO:0005524">
    <property type="term" value="F:ATP binding"/>
    <property type="evidence" value="ECO:0007669"/>
    <property type="project" value="UniProtKB-KW"/>
</dbReference>
<evidence type="ECO:0000256" key="6">
    <source>
        <dbReference type="ARBA" id="ARBA00022917"/>
    </source>
</evidence>
<reference evidence="11" key="1">
    <citation type="journal article" date="2015" name="Nature">
        <title>Complex archaea that bridge the gap between prokaryotes and eukaryotes.</title>
        <authorList>
            <person name="Spang A."/>
            <person name="Saw J.H."/>
            <person name="Jorgensen S.L."/>
            <person name="Zaremba-Niedzwiedzka K."/>
            <person name="Martijn J."/>
            <person name="Lind A.E."/>
            <person name="van Eijk R."/>
            <person name="Schleper C."/>
            <person name="Guy L."/>
            <person name="Ettema T.J."/>
        </authorList>
    </citation>
    <scope>NUCLEOTIDE SEQUENCE</scope>
</reference>
<sequence>MQWETVIGLEVHVQLATRSKIFSGASTAFGAEPNTQACAVDLGLPGVLPVLNEQAVAMAVQFGLAVHSDIAEVSVFDRKNYFYPDLPKGYQTSQMYHPIVGPGEVEITLEDGSTKHIRIHHAHLEEDAGKSLHEDFHGMTGIDLNRAGTPLLEIVSEPDMRNAKEAAAYLKAIHSIVTYLGISDGNMAEGSMRCDVNVSVRPKGQEAFGTRAEIKNVNSFRFVERAIAFEVERQIELIEDGGSVVQETRLFDPDRDETRSMRTKEEANDYRYFPCPDLLPVVLDQAYLDHLRGQLPELPADKRARFQNELGLSAYDANVISASRDMAEFFESVHNVCGDAKQSANWVQGELSGALNRENLSIANSPISARQLGELISRVLDDTINGKAAKEVFQALWNGQGESADEVIDAKGLKQVTDTGAIEAMIDQVIADSPAQVAQYRDSEPDKRGKMIGYFVGQVMKASRGTANPQQVNGLLKEKLDALL</sequence>
<evidence type="ECO:0000259" key="10">
    <source>
        <dbReference type="SMART" id="SM00845"/>
    </source>
</evidence>
<dbReference type="InterPro" id="IPR006075">
    <property type="entry name" value="Asn/Gln-tRNA_Trfase_suB/E_cat"/>
</dbReference>
<dbReference type="InterPro" id="IPR018027">
    <property type="entry name" value="Asn/Gln_amidotransferase"/>
</dbReference>
<keyword evidence="3" id="KW-0436">Ligase</keyword>
<dbReference type="EMBL" id="LAZR01000012">
    <property type="protein sequence ID" value="KKO07521.1"/>
    <property type="molecule type" value="Genomic_DNA"/>
</dbReference>
<dbReference type="GO" id="GO:0070681">
    <property type="term" value="P:glutaminyl-tRNAGln biosynthesis via transamidation"/>
    <property type="evidence" value="ECO:0007669"/>
    <property type="project" value="TreeGrafter"/>
</dbReference>
<keyword evidence="5" id="KW-0067">ATP-binding</keyword>
<dbReference type="NCBIfam" id="TIGR00133">
    <property type="entry name" value="gatB"/>
    <property type="match status" value="1"/>
</dbReference>
<comment type="function">
    <text evidence="7">Allows the formation of correctly charged Asn-tRNA(Asn) or Gln-tRNA(Gln) through the transamidation of misacylated Asp-tRNA(Asn) or Glu-tRNA(Gln) in organisms which lack either or both of asparaginyl-tRNA or glutaminyl-tRNA synthetases. The reaction takes place in the presence of glutamine and ATP through an activated phospho-Asp-tRNA(Asn) or phospho-Glu-tRNA(Gln).</text>
</comment>
<dbReference type="NCBIfam" id="NF004015">
    <property type="entry name" value="PRK05477.1-5"/>
    <property type="match status" value="1"/>
</dbReference>
<dbReference type="SUPFAM" id="SSF55931">
    <property type="entry name" value="Glutamine synthetase/guanido kinase"/>
    <property type="match status" value="1"/>
</dbReference>
<evidence type="ECO:0000256" key="1">
    <source>
        <dbReference type="ARBA" id="ARBA00005306"/>
    </source>
</evidence>
<dbReference type="GO" id="GO:0050567">
    <property type="term" value="F:glutaminyl-tRNA synthase (glutamine-hydrolyzing) activity"/>
    <property type="evidence" value="ECO:0007669"/>
    <property type="project" value="TreeGrafter"/>
</dbReference>
<dbReference type="SMART" id="SM00845">
    <property type="entry name" value="GatB_Yqey"/>
    <property type="match status" value="1"/>
</dbReference>
<comment type="subunit">
    <text evidence="2">Heterotrimer of A, B and C subunits.</text>
</comment>
<dbReference type="PROSITE" id="PS01234">
    <property type="entry name" value="GATB"/>
    <property type="match status" value="1"/>
</dbReference>
<comment type="catalytic activity">
    <reaction evidence="9">
        <text>L-glutamyl-tRNA(Gln) + L-glutamine + ATP + H2O = L-glutaminyl-tRNA(Gln) + L-glutamate + ADP + phosphate + H(+)</text>
        <dbReference type="Rhea" id="RHEA:17521"/>
        <dbReference type="Rhea" id="RHEA-COMP:9681"/>
        <dbReference type="Rhea" id="RHEA-COMP:9684"/>
        <dbReference type="ChEBI" id="CHEBI:15377"/>
        <dbReference type="ChEBI" id="CHEBI:15378"/>
        <dbReference type="ChEBI" id="CHEBI:29985"/>
        <dbReference type="ChEBI" id="CHEBI:30616"/>
        <dbReference type="ChEBI" id="CHEBI:43474"/>
        <dbReference type="ChEBI" id="CHEBI:58359"/>
        <dbReference type="ChEBI" id="CHEBI:78520"/>
        <dbReference type="ChEBI" id="CHEBI:78521"/>
        <dbReference type="ChEBI" id="CHEBI:456216"/>
    </reaction>
</comment>